<name>A0A2N8RF93_STUST</name>
<dbReference type="RefSeq" id="WP_102820512.1">
    <property type="nucleotide sequence ID" value="NZ_JAMOHR010000007.1"/>
</dbReference>
<keyword evidence="2" id="KW-1133">Transmembrane helix</keyword>
<feature type="coiled-coil region" evidence="1">
    <location>
        <begin position="73"/>
        <end position="143"/>
    </location>
</feature>
<reference evidence="3 4" key="1">
    <citation type="submission" date="2018-01" db="EMBL/GenBank/DDBJ databases">
        <title>Denitrification phenotypes of diverse strains of Pseudomonas stutzeri.</title>
        <authorList>
            <person name="Milligan D.A."/>
            <person name="Bergaust L."/>
            <person name="Bakken L.R."/>
            <person name="Frostegard A."/>
        </authorList>
    </citation>
    <scope>NUCLEOTIDE SEQUENCE [LARGE SCALE GENOMIC DNA]</scope>
    <source>
        <strain evidence="3 4">CCUG 44592</strain>
    </source>
</reference>
<organism evidence="3 4">
    <name type="scientific">Stutzerimonas stutzeri</name>
    <name type="common">Pseudomonas stutzeri</name>
    <dbReference type="NCBI Taxonomy" id="316"/>
    <lineage>
        <taxon>Bacteria</taxon>
        <taxon>Pseudomonadati</taxon>
        <taxon>Pseudomonadota</taxon>
        <taxon>Gammaproteobacteria</taxon>
        <taxon>Pseudomonadales</taxon>
        <taxon>Pseudomonadaceae</taxon>
        <taxon>Stutzerimonas</taxon>
    </lineage>
</organism>
<protein>
    <submittedName>
        <fullName evidence="3">Uncharacterized protein</fullName>
    </submittedName>
</protein>
<gene>
    <name evidence="3" type="ORF">CXK99_10090</name>
</gene>
<evidence type="ECO:0000256" key="1">
    <source>
        <dbReference type="SAM" id="Coils"/>
    </source>
</evidence>
<evidence type="ECO:0000313" key="3">
    <source>
        <dbReference type="EMBL" id="PNF59753.1"/>
    </source>
</evidence>
<comment type="caution">
    <text evidence="3">The sequence shown here is derived from an EMBL/GenBank/DDBJ whole genome shotgun (WGS) entry which is preliminary data.</text>
</comment>
<keyword evidence="1" id="KW-0175">Coiled coil</keyword>
<accession>A0A2N8RF93</accession>
<evidence type="ECO:0000313" key="4">
    <source>
        <dbReference type="Proteomes" id="UP000236003"/>
    </source>
</evidence>
<proteinExistence type="predicted"/>
<evidence type="ECO:0000256" key="2">
    <source>
        <dbReference type="SAM" id="Phobius"/>
    </source>
</evidence>
<dbReference type="Proteomes" id="UP000236003">
    <property type="component" value="Unassembled WGS sequence"/>
</dbReference>
<feature type="transmembrane region" description="Helical" evidence="2">
    <location>
        <begin position="37"/>
        <end position="59"/>
    </location>
</feature>
<keyword evidence="2" id="KW-0472">Membrane</keyword>
<sequence>MGGYVVGGLCILAGISLWGVAIFAFVSWVIFCFGTVVIGLLLLFFAPHLLLFPLALNVFGTGLIKLGVKIIDDHQLETRMSRLTAEADQAKKLRESEHHLRSELERLERELSLLELEERNSKKNSLDKETEELKVRLKKTEEILKSY</sequence>
<feature type="transmembrane region" description="Helical" evidence="2">
    <location>
        <begin position="7"/>
        <end position="31"/>
    </location>
</feature>
<dbReference type="EMBL" id="POUM01000007">
    <property type="protein sequence ID" value="PNF59753.1"/>
    <property type="molecule type" value="Genomic_DNA"/>
</dbReference>
<dbReference type="AlphaFoldDB" id="A0A2N8RF93"/>
<keyword evidence="2" id="KW-0812">Transmembrane</keyword>